<name>A0ABU5E6I1_9PROT</name>
<dbReference type="Gene3D" id="1.10.150.20">
    <property type="entry name" value="5' to 3' exonuclease, C-terminal subdomain"/>
    <property type="match status" value="2"/>
</dbReference>
<evidence type="ECO:0000256" key="16">
    <source>
        <dbReference type="NCBIfam" id="TIGR00593"/>
    </source>
</evidence>
<dbReference type="InterPro" id="IPR008918">
    <property type="entry name" value="HhH2"/>
</dbReference>
<evidence type="ECO:0000256" key="12">
    <source>
        <dbReference type="ARBA" id="ARBA00022932"/>
    </source>
</evidence>
<feature type="domain" description="3'-5' exonuclease" evidence="18">
    <location>
        <begin position="354"/>
        <end position="547"/>
    </location>
</feature>
<dbReference type="InterPro" id="IPR036279">
    <property type="entry name" value="5-3_exonuclease_C_sf"/>
</dbReference>
<dbReference type="InterPro" id="IPR002421">
    <property type="entry name" value="5-3_exonuclease"/>
</dbReference>
<dbReference type="Gene3D" id="3.30.70.370">
    <property type="match status" value="1"/>
</dbReference>
<dbReference type="NCBIfam" id="TIGR00593">
    <property type="entry name" value="pola"/>
    <property type="match status" value="1"/>
</dbReference>
<dbReference type="Pfam" id="PF02739">
    <property type="entry name" value="5_3_exonuc_N"/>
    <property type="match status" value="1"/>
</dbReference>
<comment type="similarity">
    <text evidence="1 17">Belongs to the DNA polymerase type-A family.</text>
</comment>
<comment type="caution">
    <text evidence="21">The sequence shown here is derived from an EMBL/GenBank/DDBJ whole genome shotgun (WGS) entry which is preliminary data.</text>
</comment>
<protein>
    <recommendedName>
        <fullName evidence="4 16">DNA polymerase I</fullName>
        <ecNumber evidence="3 16">2.7.7.7</ecNumber>
    </recommendedName>
</protein>
<dbReference type="PROSITE" id="PS00447">
    <property type="entry name" value="DNA_POLYMERASE_A"/>
    <property type="match status" value="1"/>
</dbReference>
<dbReference type="NCBIfam" id="NF004397">
    <property type="entry name" value="PRK05755.1"/>
    <property type="match status" value="1"/>
</dbReference>
<dbReference type="InterPro" id="IPR020045">
    <property type="entry name" value="DNA_polI_H3TH"/>
</dbReference>
<comment type="subunit">
    <text evidence="2">Single-chain monomer with multiple functions.</text>
</comment>
<evidence type="ECO:0000256" key="3">
    <source>
        <dbReference type="ARBA" id="ARBA00012417"/>
    </source>
</evidence>
<comment type="function">
    <text evidence="17">In addition to polymerase activity, this DNA polymerase exhibits 3'-5' and 5'-3' exonuclease activity.</text>
</comment>
<dbReference type="CDD" id="cd09898">
    <property type="entry name" value="H3TH_53EXO"/>
    <property type="match status" value="1"/>
</dbReference>
<evidence type="ECO:0000256" key="9">
    <source>
        <dbReference type="ARBA" id="ARBA00022763"/>
    </source>
</evidence>
<proteinExistence type="inferred from homology"/>
<keyword evidence="5 17" id="KW-0808">Transferase</keyword>
<dbReference type="SUPFAM" id="SSF88723">
    <property type="entry name" value="PIN domain-like"/>
    <property type="match status" value="1"/>
</dbReference>
<dbReference type="InterPro" id="IPR018320">
    <property type="entry name" value="DNA_polymerase_1"/>
</dbReference>
<dbReference type="Pfam" id="PF00476">
    <property type="entry name" value="DNA_pol_A"/>
    <property type="match status" value="1"/>
</dbReference>
<evidence type="ECO:0000256" key="11">
    <source>
        <dbReference type="ARBA" id="ARBA00022839"/>
    </source>
</evidence>
<evidence type="ECO:0000256" key="7">
    <source>
        <dbReference type="ARBA" id="ARBA00022705"/>
    </source>
</evidence>
<dbReference type="Gene3D" id="3.30.420.10">
    <property type="entry name" value="Ribonuclease H-like superfamily/Ribonuclease H"/>
    <property type="match status" value="1"/>
</dbReference>
<dbReference type="EMBL" id="JAXCLW010000001">
    <property type="protein sequence ID" value="MDY0881497.1"/>
    <property type="molecule type" value="Genomic_DNA"/>
</dbReference>
<dbReference type="CDD" id="cd06139">
    <property type="entry name" value="DNA_polA_I_Ecoli_like_exo"/>
    <property type="match status" value="1"/>
</dbReference>
<dbReference type="SMART" id="SM00474">
    <property type="entry name" value="35EXOc"/>
    <property type="match status" value="1"/>
</dbReference>
<evidence type="ECO:0000256" key="13">
    <source>
        <dbReference type="ARBA" id="ARBA00023125"/>
    </source>
</evidence>
<evidence type="ECO:0000256" key="15">
    <source>
        <dbReference type="ARBA" id="ARBA00049244"/>
    </source>
</evidence>
<evidence type="ECO:0000256" key="4">
    <source>
        <dbReference type="ARBA" id="ARBA00020311"/>
    </source>
</evidence>
<dbReference type="Proteomes" id="UP001279642">
    <property type="component" value="Unassembled WGS sequence"/>
</dbReference>
<keyword evidence="12 17" id="KW-0239">DNA-directed DNA polymerase</keyword>
<keyword evidence="11 17" id="KW-0269">Exonuclease</keyword>
<dbReference type="InterPro" id="IPR012337">
    <property type="entry name" value="RNaseH-like_sf"/>
</dbReference>
<dbReference type="SMART" id="SM00279">
    <property type="entry name" value="HhH2"/>
    <property type="match status" value="1"/>
</dbReference>
<keyword evidence="9 17" id="KW-0227">DNA damage</keyword>
<keyword evidence="6 17" id="KW-0548">Nucleotidyltransferase</keyword>
<dbReference type="CDD" id="cd08637">
    <property type="entry name" value="DNA_pol_A_pol_I_C"/>
    <property type="match status" value="1"/>
</dbReference>
<dbReference type="InterPro" id="IPR029060">
    <property type="entry name" value="PIN-like_dom_sf"/>
</dbReference>
<evidence type="ECO:0000256" key="10">
    <source>
        <dbReference type="ARBA" id="ARBA00022801"/>
    </source>
</evidence>
<evidence type="ECO:0000313" key="22">
    <source>
        <dbReference type="Proteomes" id="UP001279642"/>
    </source>
</evidence>
<evidence type="ECO:0000256" key="2">
    <source>
        <dbReference type="ARBA" id="ARBA00011541"/>
    </source>
</evidence>
<organism evidence="21 22">
    <name type="scientific">Dongia soli</name>
    <dbReference type="NCBI Taxonomy" id="600628"/>
    <lineage>
        <taxon>Bacteria</taxon>
        <taxon>Pseudomonadati</taxon>
        <taxon>Pseudomonadota</taxon>
        <taxon>Alphaproteobacteria</taxon>
        <taxon>Rhodospirillales</taxon>
        <taxon>Dongiaceae</taxon>
        <taxon>Dongia</taxon>
    </lineage>
</organism>
<evidence type="ECO:0000259" key="19">
    <source>
        <dbReference type="SMART" id="SM00475"/>
    </source>
</evidence>
<evidence type="ECO:0000256" key="8">
    <source>
        <dbReference type="ARBA" id="ARBA00022722"/>
    </source>
</evidence>
<dbReference type="SUPFAM" id="SSF56672">
    <property type="entry name" value="DNA/RNA polymerases"/>
    <property type="match status" value="1"/>
</dbReference>
<dbReference type="InterPro" id="IPR019760">
    <property type="entry name" value="DNA-dir_DNA_pol_A_CS"/>
</dbReference>
<dbReference type="InterPro" id="IPR002298">
    <property type="entry name" value="DNA_polymerase_A"/>
</dbReference>
<dbReference type="CDD" id="cd09859">
    <property type="entry name" value="PIN_53EXO"/>
    <property type="match status" value="1"/>
</dbReference>
<evidence type="ECO:0000259" key="18">
    <source>
        <dbReference type="SMART" id="SM00474"/>
    </source>
</evidence>
<dbReference type="Pfam" id="PF01367">
    <property type="entry name" value="5_3_exonuc"/>
    <property type="match status" value="1"/>
</dbReference>
<dbReference type="InterPro" id="IPR043502">
    <property type="entry name" value="DNA/RNA_pol_sf"/>
</dbReference>
<accession>A0ABU5E6I1</accession>
<keyword evidence="7 17" id="KW-0235">DNA replication</keyword>
<dbReference type="SMART" id="SM00475">
    <property type="entry name" value="53EXOc"/>
    <property type="match status" value="1"/>
</dbReference>
<dbReference type="PANTHER" id="PTHR10133">
    <property type="entry name" value="DNA POLYMERASE I"/>
    <property type="match status" value="1"/>
</dbReference>
<feature type="domain" description="5'-3' exonuclease" evidence="19">
    <location>
        <begin position="13"/>
        <end position="270"/>
    </location>
</feature>
<dbReference type="InterPro" id="IPR002562">
    <property type="entry name" value="3'-5'_exonuclease_dom"/>
</dbReference>
<sequence>MPQAAPAIAPGEKPQHVYLVDGSGYIFRAFHALPPLTRPDGTPVGAVLGFTNMLMKLLDETDADHIAVIFDAARRNFRNEIYADYKGHRPEPPPELIPQFGLIHEATRAFNVPAIQMEGFEADDLIATYAEQAVAAGADVTIVSSDKDLMQLVNDKVRMFDPMKNRPIGAAEVMEKFGVTPDKVVDVQALAGDSIDNVPGVPGIGVKTAAELINTYGDLDTLLAKAGEIKQPKRRDNLIQNADKARISRDLVCLKRDVPVDVPLADFVRRKLDLTVLLDFLKTNEFRTTINRVQSRHGKSLAAQNLEAAPGKAPDVVTSPNLVTTNPAAVTAATTFAAPAAVDAVSVPFDPANYQLVQDIESLQLWVEAAMQAGQVVVDTETTSLQTQRADLVGISMALEPGRACYIPLGHGSGGDLLDAGEKPQQIPMDVALKTLKPLLEDPAVLKIGQNIKYDLCIFSTQGIKVAPVDDTMLISYVLEGGAHGHGMDELSELHLGHKPIAYSEVTGTGKAQITFDKVPLDKALAYAAEDADVTLRLHRLLKPRLLQEHLLTVYESIERPLIPAIAQMECVGVKIDAPELQRLSADFAGRMAELEREIRELAGIDFNIGSPKQLGEVLFDHLKLPGGKKGKTGAYATGADVLEELATTSGHPVPKKVLDWRQLSKLKSTYTDALQNEINPKTGRVHTSFALAATTTGRLSSSEPNLQNIPIRTEEGRKIRRAFIAEKGMKLLSVDYSQIELRLAAEMADIPALQEAFRKGEDIHALTASQVFGIPIEGMDPMVRRRAKAINFGIIYGISAFGLSQQLGIPQGEAKAYIEAYFKRYPGIREYMERTKDFARKHGYVTTLFGRRCYMPGIADKNPARRAFMERAAINAPLQGTAADIIKRAMARLPDALDRAGLKARMLLQVHDELLFEVPEAEVEATAALVKQVMEDAPKPAREISVPLIAETGVGNNWAEAH</sequence>
<dbReference type="EC" id="2.7.7.7" evidence="3 16"/>
<evidence type="ECO:0000259" key="20">
    <source>
        <dbReference type="SMART" id="SM00482"/>
    </source>
</evidence>
<dbReference type="Gene3D" id="1.20.1060.10">
    <property type="entry name" value="Taq DNA Polymerase, Chain T, domain 4"/>
    <property type="match status" value="1"/>
</dbReference>
<dbReference type="Gene3D" id="3.40.50.1010">
    <property type="entry name" value="5'-nuclease"/>
    <property type="match status" value="1"/>
</dbReference>
<dbReference type="InterPro" id="IPR036397">
    <property type="entry name" value="RNaseH_sf"/>
</dbReference>
<reference evidence="21 22" key="1">
    <citation type="journal article" date="2016" name="Antonie Van Leeuwenhoek">
        <title>Dongia soli sp. nov., isolated from soil from Dokdo, Korea.</title>
        <authorList>
            <person name="Kim D.U."/>
            <person name="Lee H."/>
            <person name="Kim H."/>
            <person name="Kim S.G."/>
            <person name="Ka J.O."/>
        </authorList>
    </citation>
    <scope>NUCLEOTIDE SEQUENCE [LARGE SCALE GENOMIC DNA]</scope>
    <source>
        <strain evidence="21 22">D78</strain>
    </source>
</reference>
<keyword evidence="8" id="KW-0540">Nuclease</keyword>
<dbReference type="SMART" id="SM00482">
    <property type="entry name" value="POLAc"/>
    <property type="match status" value="1"/>
</dbReference>
<dbReference type="GO" id="GO:0003887">
    <property type="term" value="F:DNA-directed DNA polymerase activity"/>
    <property type="evidence" value="ECO:0007669"/>
    <property type="project" value="UniProtKB-EC"/>
</dbReference>
<dbReference type="Pfam" id="PF01612">
    <property type="entry name" value="DNA_pol_A_exo1"/>
    <property type="match status" value="1"/>
</dbReference>
<evidence type="ECO:0000256" key="14">
    <source>
        <dbReference type="ARBA" id="ARBA00023204"/>
    </source>
</evidence>
<dbReference type="InterPro" id="IPR001098">
    <property type="entry name" value="DNA-dir_DNA_pol_A_palm_dom"/>
</dbReference>
<keyword evidence="22" id="KW-1185">Reference proteome</keyword>
<gene>
    <name evidence="17 21" type="primary">polA</name>
    <name evidence="21" type="ORF">SMD27_01445</name>
</gene>
<comment type="catalytic activity">
    <reaction evidence="15 17">
        <text>DNA(n) + a 2'-deoxyribonucleoside 5'-triphosphate = DNA(n+1) + diphosphate</text>
        <dbReference type="Rhea" id="RHEA:22508"/>
        <dbReference type="Rhea" id="RHEA-COMP:17339"/>
        <dbReference type="Rhea" id="RHEA-COMP:17340"/>
        <dbReference type="ChEBI" id="CHEBI:33019"/>
        <dbReference type="ChEBI" id="CHEBI:61560"/>
        <dbReference type="ChEBI" id="CHEBI:173112"/>
        <dbReference type="EC" id="2.7.7.7"/>
    </reaction>
</comment>
<dbReference type="SUPFAM" id="SSF53098">
    <property type="entry name" value="Ribonuclease H-like"/>
    <property type="match status" value="1"/>
</dbReference>
<keyword evidence="10 17" id="KW-0378">Hydrolase</keyword>
<dbReference type="PANTHER" id="PTHR10133:SF27">
    <property type="entry name" value="DNA POLYMERASE NU"/>
    <property type="match status" value="1"/>
</dbReference>
<evidence type="ECO:0000256" key="17">
    <source>
        <dbReference type="RuleBase" id="RU004460"/>
    </source>
</evidence>
<dbReference type="SUPFAM" id="SSF47807">
    <property type="entry name" value="5' to 3' exonuclease, C-terminal subdomain"/>
    <property type="match status" value="1"/>
</dbReference>
<dbReference type="InterPro" id="IPR020046">
    <property type="entry name" value="5-3_exonucl_a-hlix_arch_N"/>
</dbReference>
<keyword evidence="14 17" id="KW-0234">DNA repair</keyword>
<feature type="domain" description="DNA-directed DNA polymerase family A palm" evidence="20">
    <location>
        <begin position="717"/>
        <end position="923"/>
    </location>
</feature>
<evidence type="ECO:0000256" key="5">
    <source>
        <dbReference type="ARBA" id="ARBA00022679"/>
    </source>
</evidence>
<dbReference type="PRINTS" id="PR00868">
    <property type="entry name" value="DNAPOLI"/>
</dbReference>
<evidence type="ECO:0000313" key="21">
    <source>
        <dbReference type="EMBL" id="MDY0881497.1"/>
    </source>
</evidence>
<keyword evidence="13 17" id="KW-0238">DNA-binding</keyword>
<evidence type="ECO:0000256" key="6">
    <source>
        <dbReference type="ARBA" id="ARBA00022695"/>
    </source>
</evidence>
<evidence type="ECO:0000256" key="1">
    <source>
        <dbReference type="ARBA" id="ARBA00007705"/>
    </source>
</evidence>